<evidence type="ECO:0000313" key="1">
    <source>
        <dbReference type="EMBL" id="OZG50836.1"/>
    </source>
</evidence>
<comment type="caution">
    <text evidence="1">The sequence shown here is derived from an EMBL/GenBank/DDBJ whole genome shotgun (WGS) entry which is preliminary data.</text>
</comment>
<name>A0A261EVZ8_9BIFI</name>
<evidence type="ECO:0000313" key="2">
    <source>
        <dbReference type="Proteomes" id="UP000216004"/>
    </source>
</evidence>
<dbReference type="EMBL" id="MWWS01000002">
    <property type="protein sequence ID" value="OZG50836.1"/>
    <property type="molecule type" value="Genomic_DNA"/>
</dbReference>
<protein>
    <submittedName>
        <fullName evidence="1">Uncharacterized protein</fullName>
    </submittedName>
</protein>
<accession>A0A261EVZ8</accession>
<organism evidence="1 2">
    <name type="scientific">Bombiscardovia coagulans</name>
    <dbReference type="NCBI Taxonomy" id="686666"/>
    <lineage>
        <taxon>Bacteria</taxon>
        <taxon>Bacillati</taxon>
        <taxon>Actinomycetota</taxon>
        <taxon>Actinomycetes</taxon>
        <taxon>Bifidobacteriales</taxon>
        <taxon>Bifidobacteriaceae</taxon>
        <taxon>Bombiscardovia</taxon>
    </lineage>
</organism>
<dbReference type="RefSeq" id="WP_148140019.1">
    <property type="nucleotide sequence ID" value="NZ_MWWS01000002.1"/>
</dbReference>
<dbReference type="AlphaFoldDB" id="A0A261EVZ8"/>
<reference evidence="1 2" key="1">
    <citation type="journal article" date="2017" name="BMC Genomics">
        <title>Comparative genomic and phylogenomic analyses of the Bifidobacteriaceae family.</title>
        <authorList>
            <person name="Lugli G.A."/>
            <person name="Milani C."/>
            <person name="Turroni F."/>
            <person name="Duranti S."/>
            <person name="Mancabelli L."/>
            <person name="Mangifesta M."/>
            <person name="Ferrario C."/>
            <person name="Modesto M."/>
            <person name="Mattarelli P."/>
            <person name="Jiri K."/>
            <person name="van Sinderen D."/>
            <person name="Ventura M."/>
        </authorList>
    </citation>
    <scope>NUCLEOTIDE SEQUENCE [LARGE SCALE GENOMIC DNA]</scope>
    <source>
        <strain evidence="1 2">DSM 22924</strain>
    </source>
</reference>
<sequence>MSTVACIFISFIAGIIVGFMTEGLAAGNRIYNQQQNINQLTKLCEDQQHEISTHDSASPTNPSTL</sequence>
<proteinExistence type="predicted"/>
<dbReference type="Proteomes" id="UP000216004">
    <property type="component" value="Unassembled WGS sequence"/>
</dbReference>
<keyword evidence="2" id="KW-1185">Reference proteome</keyword>
<gene>
    <name evidence="1" type="ORF">BOCO_0022</name>
</gene>